<feature type="transmembrane region" description="Helical" evidence="2">
    <location>
        <begin position="352"/>
        <end position="373"/>
    </location>
</feature>
<evidence type="ECO:0000313" key="5">
    <source>
        <dbReference type="Proteomes" id="UP000536604"/>
    </source>
</evidence>
<accession>A0A841IJM8</accession>
<dbReference type="Proteomes" id="UP000536604">
    <property type="component" value="Unassembled WGS sequence"/>
</dbReference>
<evidence type="ECO:0000256" key="2">
    <source>
        <dbReference type="SAM" id="Phobius"/>
    </source>
</evidence>
<evidence type="ECO:0000256" key="1">
    <source>
        <dbReference type="SAM" id="MobiDB-lite"/>
    </source>
</evidence>
<comment type="caution">
    <text evidence="4">The sequence shown here is derived from an EMBL/GenBank/DDBJ whole genome shotgun (WGS) entry which is preliminary data.</text>
</comment>
<proteinExistence type="predicted"/>
<keyword evidence="2" id="KW-1133">Transmembrane helix</keyword>
<evidence type="ECO:0008006" key="6">
    <source>
        <dbReference type="Google" id="ProtNLM"/>
    </source>
</evidence>
<keyword evidence="5" id="KW-1185">Reference proteome</keyword>
<keyword evidence="3" id="KW-0732">Signal</keyword>
<evidence type="ECO:0000256" key="3">
    <source>
        <dbReference type="SAM" id="SignalP"/>
    </source>
</evidence>
<dbReference type="RefSeq" id="WP_184286041.1">
    <property type="nucleotide sequence ID" value="NZ_JACHJO010000001.1"/>
</dbReference>
<reference evidence="4 5" key="1">
    <citation type="submission" date="2020-08" db="EMBL/GenBank/DDBJ databases">
        <title>Genomic Encyclopedia of Type Strains, Phase III (KMG-III): the genomes of soil and plant-associated and newly described type strains.</title>
        <authorList>
            <person name="Whitman W."/>
        </authorList>
    </citation>
    <scope>NUCLEOTIDE SEQUENCE [LARGE SCALE GENOMIC DNA]</scope>
    <source>
        <strain evidence="4 5">CECT 8712</strain>
    </source>
</reference>
<feature type="chain" id="PRO_5038467150" description="Htaa protein" evidence="3">
    <location>
        <begin position="19"/>
        <end position="386"/>
    </location>
</feature>
<dbReference type="EMBL" id="JACHJO010000001">
    <property type="protein sequence ID" value="MBB6118330.1"/>
    <property type="molecule type" value="Genomic_DNA"/>
</dbReference>
<feature type="signal peptide" evidence="3">
    <location>
        <begin position="1"/>
        <end position="18"/>
    </location>
</feature>
<protein>
    <recommendedName>
        <fullName evidence="6">Htaa protein</fullName>
    </recommendedName>
</protein>
<sequence>MSTALAVVGLAVAAPAAADPLVWGSAQAWSSSGDAVSGYSTAVSHGGSGEGEAVTESTFGALSPYIEIKGRTRTYIDAQGAHAEAVVESATLRMEADDLVDLGIVELPPEDGSTPGHSASGTSTGQKTPPEDAPEERTAPSGDALPPDDDRAPIPRQTPSVKPSVSGTWPSPGEDDVIVLDDSNTRRLSSGGALTVTAADVTATASAGYDGTSATTFEHGDLTAFGIPTGPLEGDGNGYRVEDVLEVLDGDGNVVEEVPVSVQFTRHQTAFGDEETGWEGGGARTWLGVLVRIGEGDGALECTVDLADAWVLGSTYTAGGTPEPGGRSESFHQGAVEEDRSGNRLAMTGSSLAALVTAAVIAVGGGGAATFLARKRPSALDDRFED</sequence>
<gene>
    <name evidence="4" type="ORF">FHS13_000258</name>
</gene>
<feature type="region of interest" description="Disordered" evidence="1">
    <location>
        <begin position="105"/>
        <end position="178"/>
    </location>
</feature>
<dbReference type="AlphaFoldDB" id="A0A841IJM8"/>
<name>A0A841IJM8_9ACTN</name>
<keyword evidence="2" id="KW-0812">Transmembrane</keyword>
<feature type="compositionally biased region" description="Polar residues" evidence="1">
    <location>
        <begin position="115"/>
        <end position="127"/>
    </location>
</feature>
<feature type="compositionally biased region" description="Polar residues" evidence="1">
    <location>
        <begin position="157"/>
        <end position="169"/>
    </location>
</feature>
<keyword evidence="2" id="KW-0472">Membrane</keyword>
<evidence type="ECO:0000313" key="4">
    <source>
        <dbReference type="EMBL" id="MBB6118330.1"/>
    </source>
</evidence>
<organism evidence="4 5">
    <name type="scientific">Nocardiopsis algeriensis</name>
    <dbReference type="NCBI Taxonomy" id="1478215"/>
    <lineage>
        <taxon>Bacteria</taxon>
        <taxon>Bacillati</taxon>
        <taxon>Actinomycetota</taxon>
        <taxon>Actinomycetes</taxon>
        <taxon>Streptosporangiales</taxon>
        <taxon>Nocardiopsidaceae</taxon>
        <taxon>Nocardiopsis</taxon>
    </lineage>
</organism>